<keyword evidence="3 8" id="KW-0641">Proline biosynthesis</keyword>
<dbReference type="CDD" id="cd04242">
    <property type="entry name" value="AAK_G5K_ProB"/>
    <property type="match status" value="1"/>
</dbReference>
<evidence type="ECO:0000256" key="5">
    <source>
        <dbReference type="ARBA" id="ARBA00022741"/>
    </source>
</evidence>
<dbReference type="HAMAP" id="MF_00456">
    <property type="entry name" value="ProB"/>
    <property type="match status" value="1"/>
</dbReference>
<keyword evidence="5 8" id="KW-0547">Nucleotide-binding</keyword>
<keyword evidence="1 8" id="KW-0963">Cytoplasm</keyword>
<dbReference type="InterPro" id="IPR005715">
    <property type="entry name" value="Glu_5kinase/COase_Synthase"/>
</dbReference>
<sequence length="272" mass="29339">MMDNLNKRNEYIQNAKTIVVKVGSSTLTYSNGLLNLNHIEGLVRQLSDLHNMGYNVVLVTSGAIGAGMGKLGLKERPKTIPEKQAAAAVGQGILMHMYEKVFSEYGKTVGQILLTKEDMTHPVRKNNAHNAFSSLLEQKVIPIINENDAVVVDEIKVGDNDTLSAYVAQLVEADLLILMSDIDGLYDCDPRKNKAAKLLDFIPEITEEIEACAGGAGSNLGTGGMATKINAAKISTSSGISMVIVNGENAKNLRYVLEGKDVGTWFEASKIN</sequence>
<dbReference type="PIRSF" id="PIRSF000729">
    <property type="entry name" value="GK"/>
    <property type="match status" value="1"/>
</dbReference>
<accession>A0ABN1IVN5</accession>
<organism evidence="10 11">
    <name type="scientific">Clostridium malenominatum</name>
    <dbReference type="NCBI Taxonomy" id="1539"/>
    <lineage>
        <taxon>Bacteria</taxon>
        <taxon>Bacillati</taxon>
        <taxon>Bacillota</taxon>
        <taxon>Clostridia</taxon>
        <taxon>Eubacteriales</taxon>
        <taxon>Clostridiaceae</taxon>
        <taxon>Clostridium</taxon>
    </lineage>
</organism>
<feature type="binding site" evidence="8">
    <location>
        <begin position="180"/>
        <end position="181"/>
    </location>
    <ligand>
        <name>ATP</name>
        <dbReference type="ChEBI" id="CHEBI:30616"/>
    </ligand>
</feature>
<feature type="binding site" evidence="8">
    <location>
        <position position="148"/>
    </location>
    <ligand>
        <name>substrate</name>
    </ligand>
</feature>
<evidence type="ECO:0000256" key="4">
    <source>
        <dbReference type="ARBA" id="ARBA00022679"/>
    </source>
</evidence>
<dbReference type="SUPFAM" id="SSF53633">
    <property type="entry name" value="Carbamate kinase-like"/>
    <property type="match status" value="1"/>
</dbReference>
<dbReference type="Proteomes" id="UP001500339">
    <property type="component" value="Unassembled WGS sequence"/>
</dbReference>
<evidence type="ECO:0000259" key="9">
    <source>
        <dbReference type="Pfam" id="PF00696"/>
    </source>
</evidence>
<dbReference type="PANTHER" id="PTHR43654:SF1">
    <property type="entry name" value="ISOPENTENYL PHOSPHATE KINASE"/>
    <property type="match status" value="1"/>
</dbReference>
<dbReference type="InterPro" id="IPR001048">
    <property type="entry name" value="Asp/Glu/Uridylate_kinase"/>
</dbReference>
<dbReference type="InterPro" id="IPR041739">
    <property type="entry name" value="G5K_ProB"/>
</dbReference>
<gene>
    <name evidence="8 10" type="primary">proB</name>
    <name evidence="10" type="ORF">GCM10008905_13100</name>
</gene>
<dbReference type="EC" id="2.7.2.11" evidence="8"/>
<dbReference type="InterPro" id="IPR036393">
    <property type="entry name" value="AceGlu_kinase-like_sf"/>
</dbReference>
<evidence type="ECO:0000256" key="2">
    <source>
        <dbReference type="ARBA" id="ARBA00022605"/>
    </source>
</evidence>
<feature type="binding site" evidence="8">
    <location>
        <position position="61"/>
    </location>
    <ligand>
        <name>substrate</name>
    </ligand>
</feature>
<comment type="pathway">
    <text evidence="8">Amino-acid biosynthesis; L-proline biosynthesis; L-glutamate 5-semialdehyde from L-glutamate: step 1/2.</text>
</comment>
<dbReference type="Gene3D" id="3.40.1160.10">
    <property type="entry name" value="Acetylglutamate kinase-like"/>
    <property type="match status" value="1"/>
</dbReference>
<feature type="domain" description="Aspartate/glutamate/uridylate kinase" evidence="9">
    <location>
        <begin position="16"/>
        <end position="246"/>
    </location>
</feature>
<keyword evidence="4 8" id="KW-0808">Transferase</keyword>
<dbReference type="EMBL" id="BAAACF010000001">
    <property type="protein sequence ID" value="GAA0722028.1"/>
    <property type="molecule type" value="Genomic_DNA"/>
</dbReference>
<dbReference type="PANTHER" id="PTHR43654">
    <property type="entry name" value="GLUTAMATE 5-KINASE"/>
    <property type="match status" value="1"/>
</dbReference>
<keyword evidence="7 8" id="KW-0067">ATP-binding</keyword>
<comment type="similarity">
    <text evidence="8">Belongs to the glutamate 5-kinase family.</text>
</comment>
<evidence type="ECO:0000256" key="8">
    <source>
        <dbReference type="HAMAP-Rule" id="MF_00456"/>
    </source>
</evidence>
<comment type="catalytic activity">
    <reaction evidence="8">
        <text>L-glutamate + ATP = L-glutamyl 5-phosphate + ADP</text>
        <dbReference type="Rhea" id="RHEA:14877"/>
        <dbReference type="ChEBI" id="CHEBI:29985"/>
        <dbReference type="ChEBI" id="CHEBI:30616"/>
        <dbReference type="ChEBI" id="CHEBI:58274"/>
        <dbReference type="ChEBI" id="CHEBI:456216"/>
        <dbReference type="EC" id="2.7.2.11"/>
    </reaction>
</comment>
<dbReference type="Pfam" id="PF00696">
    <property type="entry name" value="AA_kinase"/>
    <property type="match status" value="1"/>
</dbReference>
<dbReference type="InterPro" id="IPR001057">
    <property type="entry name" value="Glu/AcGlu_kinase"/>
</dbReference>
<evidence type="ECO:0000313" key="10">
    <source>
        <dbReference type="EMBL" id="GAA0722028.1"/>
    </source>
</evidence>
<comment type="function">
    <text evidence="8">Catalyzes the transfer of a phosphate group to glutamate to form L-glutamate 5-phosphate.</text>
</comment>
<protein>
    <recommendedName>
        <fullName evidence="8">Glutamate 5-kinase</fullName>
        <ecNumber evidence="8">2.7.2.11</ecNumber>
    </recommendedName>
    <alternativeName>
        <fullName evidence="8">Gamma-glutamyl kinase</fullName>
        <shortName evidence="8">GK</shortName>
    </alternativeName>
</protein>
<keyword evidence="11" id="KW-1185">Reference proteome</keyword>
<name>A0ABN1IVN5_9CLOT</name>
<reference evidence="10 11" key="1">
    <citation type="journal article" date="2019" name="Int. J. Syst. Evol. Microbiol.">
        <title>The Global Catalogue of Microorganisms (GCM) 10K type strain sequencing project: providing services to taxonomists for standard genome sequencing and annotation.</title>
        <authorList>
            <consortium name="The Broad Institute Genomics Platform"/>
            <consortium name="The Broad Institute Genome Sequencing Center for Infectious Disease"/>
            <person name="Wu L."/>
            <person name="Ma J."/>
        </authorList>
    </citation>
    <scope>NUCLEOTIDE SEQUENCE [LARGE SCALE GENOMIC DNA]</scope>
    <source>
        <strain evidence="10 11">JCM 1405</strain>
    </source>
</reference>
<comment type="caution">
    <text evidence="10">The sequence shown here is derived from an EMBL/GenBank/DDBJ whole genome shotgun (WGS) entry which is preliminary data.</text>
</comment>
<feature type="binding site" evidence="8">
    <location>
        <position position="21"/>
    </location>
    <ligand>
        <name>ATP</name>
        <dbReference type="ChEBI" id="CHEBI:30616"/>
    </ligand>
</feature>
<evidence type="ECO:0000256" key="3">
    <source>
        <dbReference type="ARBA" id="ARBA00022650"/>
    </source>
</evidence>
<keyword evidence="2 8" id="KW-0028">Amino-acid biosynthesis</keyword>
<feature type="binding site" evidence="8">
    <location>
        <position position="160"/>
    </location>
    <ligand>
        <name>substrate</name>
    </ligand>
</feature>
<dbReference type="InterPro" id="IPR011529">
    <property type="entry name" value="Glu_5kinase"/>
</dbReference>
<proteinExistence type="inferred from homology"/>
<evidence type="ECO:0000256" key="6">
    <source>
        <dbReference type="ARBA" id="ARBA00022777"/>
    </source>
</evidence>
<feature type="binding site" evidence="8">
    <location>
        <begin position="222"/>
        <end position="228"/>
    </location>
    <ligand>
        <name>ATP</name>
        <dbReference type="ChEBI" id="CHEBI:30616"/>
    </ligand>
</feature>
<evidence type="ECO:0000256" key="7">
    <source>
        <dbReference type="ARBA" id="ARBA00022840"/>
    </source>
</evidence>
<dbReference type="NCBIfam" id="TIGR01027">
    <property type="entry name" value="proB"/>
    <property type="match status" value="1"/>
</dbReference>
<dbReference type="PRINTS" id="PR00474">
    <property type="entry name" value="GLU5KINASE"/>
</dbReference>
<comment type="subcellular location">
    <subcellularLocation>
        <location evidence="8">Cytoplasm</location>
    </subcellularLocation>
</comment>
<evidence type="ECO:0000313" key="11">
    <source>
        <dbReference type="Proteomes" id="UP001500339"/>
    </source>
</evidence>
<evidence type="ECO:0000256" key="1">
    <source>
        <dbReference type="ARBA" id="ARBA00022490"/>
    </source>
</evidence>
<keyword evidence="6 8" id="KW-0418">Kinase</keyword>